<sequence>MKFVFHALDTPLDNMVMFKPHEQENYLCLPLCVLPKLMIVDDRYALFGSANINDRSLNGEGDSEIALLVADQKNSTADLCSDGVQRPVRDFARKLRMDIWRKLFGIGLKPSAVGGVKPADHLLPEIDKPACPRSWRAVQKQAEENAAAYEAVFDYIPWSWRYSAAGQAAVSYKTIDAALKYWISKSYIKININRHTDSGFSKESCVLVTKAVNGGNTHLAIRFAYLSYLEQLLGDYKQTKNTKVQAQRRDKE</sequence>
<dbReference type="InterPro" id="IPR015679">
    <property type="entry name" value="PLipase_D_fam"/>
</dbReference>
<dbReference type="EMBL" id="JAVRAA010000027">
    <property type="protein sequence ID" value="MDT0340787.1"/>
    <property type="molecule type" value="Genomic_DNA"/>
</dbReference>
<comment type="caution">
    <text evidence="6">The sequence shown here is derived from an EMBL/GenBank/DDBJ whole genome shotgun (WGS) entry which is preliminary data.</text>
</comment>
<keyword evidence="4" id="KW-0443">Lipid metabolism</keyword>
<accession>A0AAE4GF87</accession>
<dbReference type="PANTHER" id="PTHR18896">
    <property type="entry name" value="PHOSPHOLIPASE D"/>
    <property type="match status" value="1"/>
</dbReference>
<dbReference type="Gene3D" id="3.30.870.10">
    <property type="entry name" value="Endonuclease Chain A"/>
    <property type="match status" value="1"/>
</dbReference>
<dbReference type="PROSITE" id="PS50035">
    <property type="entry name" value="PLD"/>
    <property type="match status" value="1"/>
</dbReference>
<organism evidence="6">
    <name type="scientific">Herbaspirillum huttiense subsp. nephrolepidis</name>
    <dbReference type="NCBI Taxonomy" id="3075126"/>
    <lineage>
        <taxon>Bacteria</taxon>
        <taxon>Pseudomonadati</taxon>
        <taxon>Pseudomonadota</taxon>
        <taxon>Betaproteobacteria</taxon>
        <taxon>Burkholderiales</taxon>
        <taxon>Oxalobacteraceae</taxon>
        <taxon>Herbaspirillum</taxon>
    </lineage>
</organism>
<evidence type="ECO:0000256" key="3">
    <source>
        <dbReference type="ARBA" id="ARBA00022801"/>
    </source>
</evidence>
<dbReference type="InterPro" id="IPR001736">
    <property type="entry name" value="PLipase_D/transphosphatidylase"/>
</dbReference>
<dbReference type="AlphaFoldDB" id="A0AAE4GF87"/>
<dbReference type="GO" id="GO:0009395">
    <property type="term" value="P:phospholipid catabolic process"/>
    <property type="evidence" value="ECO:0007669"/>
    <property type="project" value="TreeGrafter"/>
</dbReference>
<protein>
    <recommendedName>
        <fullName evidence="5">PLD phosphodiesterase domain-containing protein</fullName>
    </recommendedName>
</protein>
<evidence type="ECO:0000256" key="1">
    <source>
        <dbReference type="ARBA" id="ARBA00000798"/>
    </source>
</evidence>
<evidence type="ECO:0000256" key="2">
    <source>
        <dbReference type="ARBA" id="ARBA00022737"/>
    </source>
</evidence>
<gene>
    <name evidence="6" type="ORF">RJN63_28415</name>
</gene>
<proteinExistence type="predicted"/>
<evidence type="ECO:0000259" key="5">
    <source>
        <dbReference type="PROSITE" id="PS50035"/>
    </source>
</evidence>
<evidence type="ECO:0000256" key="4">
    <source>
        <dbReference type="ARBA" id="ARBA00023098"/>
    </source>
</evidence>
<dbReference type="RefSeq" id="WP_310839123.1">
    <property type="nucleotide sequence ID" value="NZ_JAVLSM010000028.1"/>
</dbReference>
<keyword evidence="3" id="KW-0378">Hydrolase</keyword>
<dbReference type="PANTHER" id="PTHR18896:SF76">
    <property type="entry name" value="PHOSPHOLIPASE"/>
    <property type="match status" value="1"/>
</dbReference>
<dbReference type="Pfam" id="PF00614">
    <property type="entry name" value="PLDc"/>
    <property type="match status" value="1"/>
</dbReference>
<name>A0AAE4GF87_9BURK</name>
<comment type="catalytic activity">
    <reaction evidence="1">
        <text>a 1,2-diacyl-sn-glycero-3-phosphocholine + H2O = a 1,2-diacyl-sn-glycero-3-phosphate + choline + H(+)</text>
        <dbReference type="Rhea" id="RHEA:14445"/>
        <dbReference type="ChEBI" id="CHEBI:15354"/>
        <dbReference type="ChEBI" id="CHEBI:15377"/>
        <dbReference type="ChEBI" id="CHEBI:15378"/>
        <dbReference type="ChEBI" id="CHEBI:57643"/>
        <dbReference type="ChEBI" id="CHEBI:58608"/>
        <dbReference type="EC" id="3.1.4.4"/>
    </reaction>
</comment>
<reference evidence="6" key="1">
    <citation type="submission" date="2023-02" db="EMBL/GenBank/DDBJ databases">
        <title>Description of Herbaspirillum huttiense subsp. nephrolepsisexaltata and Herbaspirillum huttiense subsp. lycopersicon.</title>
        <authorList>
            <person name="Poudel M."/>
            <person name="Sharma A."/>
            <person name="Goss E."/>
            <person name="Tapia J.H."/>
            <person name="Harmon C.M."/>
            <person name="Jones J.B."/>
        </authorList>
    </citation>
    <scope>NUCLEOTIDE SEQUENCE</scope>
    <source>
        <strain evidence="6">NC40101</strain>
    </source>
</reference>
<dbReference type="SUPFAM" id="SSF56024">
    <property type="entry name" value="Phospholipase D/nuclease"/>
    <property type="match status" value="1"/>
</dbReference>
<evidence type="ECO:0000313" key="6">
    <source>
        <dbReference type="EMBL" id="MDT0340787.1"/>
    </source>
</evidence>
<feature type="domain" description="PLD phosphodiesterase" evidence="5">
    <location>
        <begin position="36"/>
        <end position="56"/>
    </location>
</feature>
<dbReference type="GO" id="GO:0004630">
    <property type="term" value="F:phospholipase D activity"/>
    <property type="evidence" value="ECO:0007669"/>
    <property type="project" value="UniProtKB-EC"/>
</dbReference>
<dbReference type="SMART" id="SM00155">
    <property type="entry name" value="PLDc"/>
    <property type="match status" value="1"/>
</dbReference>
<keyword evidence="2" id="KW-0677">Repeat</keyword>